<proteinExistence type="predicted"/>
<evidence type="ECO:0000313" key="2">
    <source>
        <dbReference type="Proteomes" id="UP000053105"/>
    </source>
</evidence>
<name>A0A0N0BKK3_9HYME</name>
<organism evidence="1 2">
    <name type="scientific">Melipona quadrifasciata</name>
    <dbReference type="NCBI Taxonomy" id="166423"/>
    <lineage>
        <taxon>Eukaryota</taxon>
        <taxon>Metazoa</taxon>
        <taxon>Ecdysozoa</taxon>
        <taxon>Arthropoda</taxon>
        <taxon>Hexapoda</taxon>
        <taxon>Insecta</taxon>
        <taxon>Pterygota</taxon>
        <taxon>Neoptera</taxon>
        <taxon>Endopterygota</taxon>
        <taxon>Hymenoptera</taxon>
        <taxon>Apocrita</taxon>
        <taxon>Aculeata</taxon>
        <taxon>Apoidea</taxon>
        <taxon>Anthophila</taxon>
        <taxon>Apidae</taxon>
        <taxon>Melipona</taxon>
    </lineage>
</organism>
<gene>
    <name evidence="1" type="ORF">WN51_02006</name>
</gene>
<accession>A0A0N0BKK3</accession>
<reference evidence="1 2" key="1">
    <citation type="submission" date="2015-07" db="EMBL/GenBank/DDBJ databases">
        <title>The genome of Melipona quadrifasciata.</title>
        <authorList>
            <person name="Pan H."/>
            <person name="Kapheim K."/>
        </authorList>
    </citation>
    <scope>NUCLEOTIDE SEQUENCE [LARGE SCALE GENOMIC DNA]</scope>
    <source>
        <strain evidence="1">0111107301</strain>
        <tissue evidence="1">Whole body</tissue>
    </source>
</reference>
<dbReference type="Proteomes" id="UP000053105">
    <property type="component" value="Unassembled WGS sequence"/>
</dbReference>
<evidence type="ECO:0000313" key="1">
    <source>
        <dbReference type="EMBL" id="KOX80718.1"/>
    </source>
</evidence>
<protein>
    <submittedName>
        <fullName evidence="1">Uncharacterized protein</fullName>
    </submittedName>
</protein>
<dbReference type="AlphaFoldDB" id="A0A0N0BKK3"/>
<dbReference type="EMBL" id="KQ435698">
    <property type="protein sequence ID" value="KOX80718.1"/>
    <property type="molecule type" value="Genomic_DNA"/>
</dbReference>
<keyword evidence="2" id="KW-1185">Reference proteome</keyword>
<sequence length="54" mass="6466">MAMGMICSAHGEDSILYVACVRNGFERFRRENFNLENDKRTLECEKRIREKKRN</sequence>